<comment type="caution">
    <text evidence="2">The sequence shown here is derived from an EMBL/GenBank/DDBJ whole genome shotgun (WGS) entry which is preliminary data.</text>
</comment>
<gene>
    <name evidence="2" type="ORF">BC938DRAFT_484061</name>
</gene>
<organism evidence="2 3">
    <name type="scientific">Jimgerdemannia flammicorona</name>
    <dbReference type="NCBI Taxonomy" id="994334"/>
    <lineage>
        <taxon>Eukaryota</taxon>
        <taxon>Fungi</taxon>
        <taxon>Fungi incertae sedis</taxon>
        <taxon>Mucoromycota</taxon>
        <taxon>Mucoromycotina</taxon>
        <taxon>Endogonomycetes</taxon>
        <taxon>Endogonales</taxon>
        <taxon>Endogonaceae</taxon>
        <taxon>Jimgerdemannia</taxon>
    </lineage>
</organism>
<dbReference type="AlphaFoldDB" id="A0A433QAN3"/>
<feature type="compositionally biased region" description="Basic and acidic residues" evidence="1">
    <location>
        <begin position="36"/>
        <end position="50"/>
    </location>
</feature>
<proteinExistence type="predicted"/>
<feature type="region of interest" description="Disordered" evidence="1">
    <location>
        <begin position="95"/>
        <end position="128"/>
    </location>
</feature>
<keyword evidence="3" id="KW-1185">Reference proteome</keyword>
<accession>A0A433QAN3</accession>
<name>A0A433QAN3_9FUNG</name>
<evidence type="ECO:0000313" key="2">
    <source>
        <dbReference type="EMBL" id="RUS26832.1"/>
    </source>
</evidence>
<protein>
    <submittedName>
        <fullName evidence="2">Uncharacterized protein</fullName>
    </submittedName>
</protein>
<feature type="region of interest" description="Disordered" evidence="1">
    <location>
        <begin position="1"/>
        <end position="56"/>
    </location>
</feature>
<evidence type="ECO:0000256" key="1">
    <source>
        <dbReference type="SAM" id="MobiDB-lite"/>
    </source>
</evidence>
<feature type="compositionally biased region" description="Basic and acidic residues" evidence="1">
    <location>
        <begin position="1"/>
        <end position="29"/>
    </location>
</feature>
<dbReference type="Proteomes" id="UP000274822">
    <property type="component" value="Unassembled WGS sequence"/>
</dbReference>
<feature type="compositionally biased region" description="Basic and acidic residues" evidence="1">
    <location>
        <begin position="102"/>
        <end position="115"/>
    </location>
</feature>
<reference evidence="2 3" key="1">
    <citation type="journal article" date="2018" name="New Phytol.">
        <title>Phylogenomics of Endogonaceae and evolution of mycorrhizas within Mucoromycota.</title>
        <authorList>
            <person name="Chang Y."/>
            <person name="Desiro A."/>
            <person name="Na H."/>
            <person name="Sandor L."/>
            <person name="Lipzen A."/>
            <person name="Clum A."/>
            <person name="Barry K."/>
            <person name="Grigoriev I.V."/>
            <person name="Martin F.M."/>
            <person name="Stajich J.E."/>
            <person name="Smith M.E."/>
            <person name="Bonito G."/>
            <person name="Spatafora J.W."/>
        </authorList>
    </citation>
    <scope>NUCLEOTIDE SEQUENCE [LARGE SCALE GENOMIC DNA]</scope>
    <source>
        <strain evidence="2 3">AD002</strain>
    </source>
</reference>
<evidence type="ECO:0000313" key="3">
    <source>
        <dbReference type="Proteomes" id="UP000274822"/>
    </source>
</evidence>
<sequence>MDRTRFWRRPDGHPPRKAGRRTDGDDGHPRACSTDGSEHRGQYHGDHRGTGDGGGACVGRHFGREVARGAGSAGLHPGSGLHLLGSECARVGGDNGGTGAGDNDRAMYVRGEEPSRPGCVYGGSEAAV</sequence>
<dbReference type="EMBL" id="RBNJ01009558">
    <property type="protein sequence ID" value="RUS26832.1"/>
    <property type="molecule type" value="Genomic_DNA"/>
</dbReference>